<accession>A0ABP9YEZ1</accession>
<dbReference type="EMBL" id="BAABUJ010000046">
    <property type="protein sequence ID" value="GAA5805519.1"/>
    <property type="molecule type" value="Genomic_DNA"/>
</dbReference>
<feature type="binding site" evidence="8">
    <location>
        <begin position="67"/>
        <end position="74"/>
    </location>
    <ligand>
        <name>GTP</name>
        <dbReference type="ChEBI" id="CHEBI:37565"/>
    </ligand>
</feature>
<dbReference type="NCBIfam" id="NF009381">
    <property type="entry name" value="PRK12740.1-5"/>
    <property type="match status" value="1"/>
</dbReference>
<dbReference type="Pfam" id="PF03764">
    <property type="entry name" value="EFG_IV"/>
    <property type="match status" value="1"/>
</dbReference>
<dbReference type="Gene3D" id="3.30.70.870">
    <property type="entry name" value="Elongation Factor G (Translational Gtpase), domain 3"/>
    <property type="match status" value="1"/>
</dbReference>
<dbReference type="PANTHER" id="PTHR43636">
    <property type="entry name" value="ELONGATION FACTOR G, MITOCHONDRIAL"/>
    <property type="match status" value="1"/>
</dbReference>
<dbReference type="NCBIfam" id="TIGR00231">
    <property type="entry name" value="small_GTP"/>
    <property type="match status" value="1"/>
</dbReference>
<comment type="pathway">
    <text evidence="8">Protein biosynthesis; polypeptide chain elongation.</text>
</comment>
<dbReference type="InterPro" id="IPR000640">
    <property type="entry name" value="EFG_V-like"/>
</dbReference>
<dbReference type="Proteomes" id="UP001476247">
    <property type="component" value="Unassembled WGS sequence"/>
</dbReference>
<dbReference type="PROSITE" id="PS00301">
    <property type="entry name" value="G_TR_1"/>
    <property type="match status" value="1"/>
</dbReference>
<dbReference type="CDD" id="cd04097">
    <property type="entry name" value="mtEFG1_C"/>
    <property type="match status" value="1"/>
</dbReference>
<keyword evidence="8" id="KW-0496">Mitochondrion</keyword>
<dbReference type="Pfam" id="PF00679">
    <property type="entry name" value="EFG_C"/>
    <property type="match status" value="1"/>
</dbReference>
<comment type="subcellular location">
    <subcellularLocation>
        <location evidence="1 8">Mitochondrion</location>
    </subcellularLocation>
</comment>
<dbReference type="InterPro" id="IPR004161">
    <property type="entry name" value="EFTu-like_2"/>
</dbReference>
<gene>
    <name evidence="8 10" type="primary">MEF1</name>
    <name evidence="10" type="ORF">HPULCUR_011036</name>
</gene>
<comment type="function">
    <text evidence="8">Mitochondrial GTPase that catalyzes the GTP-dependent ribosomal translocation step during translation elongation. During this step, the ribosome changes from the pre-translocational (PRE) to the post-translocational (POST) state as the newly formed A-site-bound peptidyl-tRNA and P-site-bound deacylated tRNA move to the P and E sites, respectively. Catalyzes the coordinated movement of the two tRNA molecules, the mRNA and conformational changes in the ribosome.</text>
</comment>
<feature type="binding site" evidence="8">
    <location>
        <begin position="188"/>
        <end position="191"/>
    </location>
    <ligand>
        <name>GTP</name>
        <dbReference type="ChEBI" id="CHEBI:37565"/>
    </ligand>
</feature>
<comment type="caution">
    <text evidence="10">The sequence shown here is derived from an EMBL/GenBank/DDBJ whole genome shotgun (WGS) entry which is preliminary data.</text>
</comment>
<evidence type="ECO:0000256" key="2">
    <source>
        <dbReference type="ARBA" id="ARBA00005870"/>
    </source>
</evidence>
<keyword evidence="6 8" id="KW-0342">GTP-binding</keyword>
<feature type="domain" description="Tr-type G" evidence="9">
    <location>
        <begin position="58"/>
        <end position="335"/>
    </location>
</feature>
<dbReference type="CDD" id="cd04091">
    <property type="entry name" value="mtEFG1_II_like"/>
    <property type="match status" value="1"/>
</dbReference>
<comment type="similarity">
    <text evidence="8">Belongs to the GTP-binding elongation factor family. EF-G/EF-2 subfamily.</text>
</comment>
<dbReference type="InterPro" id="IPR004540">
    <property type="entry name" value="Transl_elong_EFG/EF2"/>
</dbReference>
<evidence type="ECO:0000313" key="11">
    <source>
        <dbReference type="Proteomes" id="UP001476247"/>
    </source>
</evidence>
<feature type="binding site" evidence="8">
    <location>
        <begin position="134"/>
        <end position="138"/>
    </location>
    <ligand>
        <name>GTP</name>
        <dbReference type="ChEBI" id="CHEBI:37565"/>
    </ligand>
</feature>
<evidence type="ECO:0000256" key="7">
    <source>
        <dbReference type="ARBA" id="ARBA00024731"/>
    </source>
</evidence>
<protein>
    <recommendedName>
        <fullName evidence="8">Elongation factor G, mitochondrial</fullName>
        <shortName evidence="8">EF-Gmt</shortName>
    </recommendedName>
    <alternativeName>
        <fullName evidence="8">Elongation factor G 1, mitochondrial</fullName>
        <shortName evidence="8">mEF-G 1</shortName>
    </alternativeName>
    <alternativeName>
        <fullName evidence="8">Elongation factor G1</fullName>
    </alternativeName>
</protein>
<dbReference type="PROSITE" id="PS51722">
    <property type="entry name" value="G_TR_2"/>
    <property type="match status" value="1"/>
</dbReference>
<comment type="function">
    <text evidence="7">Catalyzes the GTP-dependent ribosomal translocation step during translation elongation. During this step, the ribosome changes from the pre-translocational (PRE) to the post-translocational (POST) state as the newly formed A-site-bound peptidyl-tRNA and P-site-bound deacylated tRNA move to the P and E sites, respectively. Catalyzes the coordinated movement of the two tRNA molecules, the mRNA and conformational changes in the ribosome.</text>
</comment>
<keyword evidence="3 8" id="KW-0547">Nucleotide-binding</keyword>
<dbReference type="InterPro" id="IPR020568">
    <property type="entry name" value="Ribosomal_Su5_D2-typ_SF"/>
</dbReference>
<dbReference type="CDD" id="cd01886">
    <property type="entry name" value="EF-G"/>
    <property type="match status" value="1"/>
</dbReference>
<dbReference type="SMART" id="SM00889">
    <property type="entry name" value="EFG_IV"/>
    <property type="match status" value="1"/>
</dbReference>
<name>A0ABP9YEZ1_9FUNG</name>
<dbReference type="InterPro" id="IPR035649">
    <property type="entry name" value="EFG_V"/>
</dbReference>
<dbReference type="InterPro" id="IPR005225">
    <property type="entry name" value="Small_GTP-bd"/>
</dbReference>
<dbReference type="GO" id="GO:0003746">
    <property type="term" value="F:translation elongation factor activity"/>
    <property type="evidence" value="ECO:0007669"/>
    <property type="project" value="UniProtKB-KW"/>
</dbReference>
<organism evidence="10 11">
    <name type="scientific">Helicostylum pulchrum</name>
    <dbReference type="NCBI Taxonomy" id="562976"/>
    <lineage>
        <taxon>Eukaryota</taxon>
        <taxon>Fungi</taxon>
        <taxon>Fungi incertae sedis</taxon>
        <taxon>Mucoromycota</taxon>
        <taxon>Mucoromycotina</taxon>
        <taxon>Mucoromycetes</taxon>
        <taxon>Mucorales</taxon>
        <taxon>Mucorineae</taxon>
        <taxon>Mucoraceae</taxon>
        <taxon>Helicostylum</taxon>
    </lineage>
</organism>
<dbReference type="SMART" id="SM00838">
    <property type="entry name" value="EFG_C"/>
    <property type="match status" value="1"/>
</dbReference>
<evidence type="ECO:0000313" key="10">
    <source>
        <dbReference type="EMBL" id="GAA5805519.1"/>
    </source>
</evidence>
<dbReference type="Pfam" id="PF00009">
    <property type="entry name" value="GTP_EFTU"/>
    <property type="match status" value="1"/>
</dbReference>
<dbReference type="Pfam" id="PF03144">
    <property type="entry name" value="GTP_EFTU_D2"/>
    <property type="match status" value="1"/>
</dbReference>
<dbReference type="InterPro" id="IPR000795">
    <property type="entry name" value="T_Tr_GTP-bd_dom"/>
</dbReference>
<keyword evidence="4 8" id="KW-0251">Elongation factor</keyword>
<dbReference type="InterPro" id="IPR014721">
    <property type="entry name" value="Ribsml_uS5_D2-typ_fold_subgr"/>
</dbReference>
<dbReference type="PRINTS" id="PR00315">
    <property type="entry name" value="ELONGATNFCT"/>
</dbReference>
<dbReference type="CDD" id="cd16262">
    <property type="entry name" value="EFG_III"/>
    <property type="match status" value="1"/>
</dbReference>
<dbReference type="Gene3D" id="3.30.70.240">
    <property type="match status" value="1"/>
</dbReference>
<evidence type="ECO:0000256" key="8">
    <source>
        <dbReference type="HAMAP-Rule" id="MF_03061"/>
    </source>
</evidence>
<dbReference type="SUPFAM" id="SSF52540">
    <property type="entry name" value="P-loop containing nucleoside triphosphate hydrolases"/>
    <property type="match status" value="1"/>
</dbReference>
<reference evidence="10 11" key="1">
    <citation type="submission" date="2024-04" db="EMBL/GenBank/DDBJ databases">
        <title>genome sequences of Mucor flavus KT1a and Helicostylum pulchrum KT1b strains isolation_sourced from the surface of a dry-aged beef.</title>
        <authorList>
            <person name="Toyotome T."/>
            <person name="Hosono M."/>
            <person name="Torimaru M."/>
            <person name="Fukuda K."/>
            <person name="Mikami N."/>
        </authorList>
    </citation>
    <scope>NUCLEOTIDE SEQUENCE [LARGE SCALE GENOMIC DNA]</scope>
    <source>
        <strain evidence="10 11">KT1b</strain>
    </source>
</reference>
<dbReference type="InterPro" id="IPR005517">
    <property type="entry name" value="Transl_elong_EFG/EF2_IV"/>
</dbReference>
<dbReference type="Gene3D" id="3.30.230.10">
    <property type="match status" value="1"/>
</dbReference>
<dbReference type="InterPro" id="IPR041095">
    <property type="entry name" value="EFG_II"/>
</dbReference>
<dbReference type="InterPro" id="IPR031157">
    <property type="entry name" value="G_TR_CS"/>
</dbReference>
<comment type="similarity">
    <text evidence="2">Belongs to the TRAFAC class translation factor GTPase superfamily. Classic translation factor GTPase family. EF-G/EF-2 subfamily.</text>
</comment>
<dbReference type="InterPro" id="IPR009022">
    <property type="entry name" value="EFG_III"/>
</dbReference>
<dbReference type="SUPFAM" id="SSF54980">
    <property type="entry name" value="EF-G C-terminal domain-like"/>
    <property type="match status" value="2"/>
</dbReference>
<evidence type="ECO:0000256" key="4">
    <source>
        <dbReference type="ARBA" id="ARBA00022768"/>
    </source>
</evidence>
<dbReference type="PANTHER" id="PTHR43636:SF2">
    <property type="entry name" value="ELONGATION FACTOR G, MITOCHONDRIAL"/>
    <property type="match status" value="1"/>
</dbReference>
<evidence type="ECO:0000256" key="5">
    <source>
        <dbReference type="ARBA" id="ARBA00022917"/>
    </source>
</evidence>
<dbReference type="NCBIfam" id="TIGR00484">
    <property type="entry name" value="EF-G"/>
    <property type="match status" value="1"/>
</dbReference>
<dbReference type="Pfam" id="PF14492">
    <property type="entry name" value="EFG_III"/>
    <property type="match status" value="1"/>
</dbReference>
<dbReference type="InterPro" id="IPR009000">
    <property type="entry name" value="Transl_B-barrel_sf"/>
</dbReference>
<dbReference type="InterPro" id="IPR035647">
    <property type="entry name" value="EFG_III/V"/>
</dbReference>
<dbReference type="InterPro" id="IPR027417">
    <property type="entry name" value="P-loop_NTPase"/>
</dbReference>
<keyword evidence="11" id="KW-1185">Reference proteome</keyword>
<sequence length="752" mass="83319">MSFVRSLLGGLPGKVSFKAASASFIEATPQNAFSLLPLSMGRRFQSTEADPKDVERLNRLRNIGISAHIDSGKTTCTERILYYTGRIKEIHDVRGRDGVGAKMDSMELEREKGITIQSAATYASWGDNNINIIDTPGHVDFTIEVERALRVLDGAVMILCSVAGVQSQTITVDRQMRRYNVPRLSFINKMDRAGANPFRIIDQLRQKLKLTAAAVQIPIGNEDKFHGVVDLITMKAIYNEGETGQELVERDIPAELMPLAAEKRTELIEQLADVDDEIADIYLMEETPTVEQMVSAIRRATISLKFTPVLMGSAFKNTAIQPLLNAIINYLPNPTEVVNTALDINQGEKKVDLSPYTNSPFVGLAFKLEEGRYGQLTYMRIYQGALKKGSFITNVKTGKKIKVPRLVRMHAADMEDVDELGAGEIGAMFGVDCSSGDTFTDGTLQYTMTSMYVPDPVISLSLTPKGKESPNFSKALNRFQKEDPTFRVHIDSESKETIISGMGELHLQIYVERMKREYNVECLTGKPRVAFRETIAQAAKFNYTHKKQSGGSGQYGRVMGQLEPMEKDEETGKDVSFENRVIGGNIPSNFIPACEKGFNDALDKGPLIGHPVNGVRMVLEDGASHAVDSSELAFRIATKNAFHEAFAKAKPTILEPIMNVAITAPIEFQGSVIGGLNKRKGTVVDTEIQEDYFNVIADVPLNDMFGYSTELRSATQGKGEFSMEYKDHQPVQSNVQETLIQEYKKEQANKTK</sequence>
<dbReference type="InterPro" id="IPR047872">
    <property type="entry name" value="EFG_IV"/>
</dbReference>
<keyword evidence="5 8" id="KW-0648">Protein biosynthesis</keyword>
<dbReference type="CDD" id="cd01434">
    <property type="entry name" value="EFG_mtEFG1_IV"/>
    <property type="match status" value="1"/>
</dbReference>
<evidence type="ECO:0000256" key="6">
    <source>
        <dbReference type="ARBA" id="ARBA00023134"/>
    </source>
</evidence>
<dbReference type="SUPFAM" id="SSF54211">
    <property type="entry name" value="Ribosomal protein S5 domain 2-like"/>
    <property type="match status" value="1"/>
</dbReference>
<evidence type="ECO:0000256" key="1">
    <source>
        <dbReference type="ARBA" id="ARBA00004173"/>
    </source>
</evidence>
<evidence type="ECO:0000259" key="9">
    <source>
        <dbReference type="PROSITE" id="PS51722"/>
    </source>
</evidence>
<dbReference type="SUPFAM" id="SSF50447">
    <property type="entry name" value="Translation proteins"/>
    <property type="match status" value="1"/>
</dbReference>
<proteinExistence type="inferred from homology"/>
<evidence type="ECO:0000256" key="3">
    <source>
        <dbReference type="ARBA" id="ARBA00022741"/>
    </source>
</evidence>
<dbReference type="HAMAP" id="MF_00054_B">
    <property type="entry name" value="EF_G_EF_2_B"/>
    <property type="match status" value="1"/>
</dbReference>
<dbReference type="Gene3D" id="3.40.50.300">
    <property type="entry name" value="P-loop containing nucleotide triphosphate hydrolases"/>
    <property type="match status" value="1"/>
</dbReference>
<dbReference type="Gene3D" id="2.40.30.10">
    <property type="entry name" value="Translation factors"/>
    <property type="match status" value="1"/>
</dbReference>